<feature type="binding site" evidence="10">
    <location>
        <position position="17"/>
    </location>
    <ligand>
        <name>Mg(2+)</name>
        <dbReference type="ChEBI" id="CHEBI:18420"/>
    </ligand>
</feature>
<dbReference type="GO" id="GO:0005737">
    <property type="term" value="C:cytoplasm"/>
    <property type="evidence" value="ECO:0007669"/>
    <property type="project" value="UniProtKB-SubCell"/>
</dbReference>
<evidence type="ECO:0000256" key="5">
    <source>
        <dbReference type="ARBA" id="ARBA00023277"/>
    </source>
</evidence>
<dbReference type="PIRSF" id="PIRSF004682">
    <property type="entry name" value="GmhB"/>
    <property type="match status" value="1"/>
</dbReference>
<dbReference type="GO" id="GO:0046872">
    <property type="term" value="F:metal ion binding"/>
    <property type="evidence" value="ECO:0007669"/>
    <property type="project" value="UniProtKB-KW"/>
</dbReference>
<dbReference type="GO" id="GO:0005975">
    <property type="term" value="P:carbohydrate metabolic process"/>
    <property type="evidence" value="ECO:0007669"/>
    <property type="project" value="InterPro"/>
</dbReference>
<protein>
    <recommendedName>
        <fullName evidence="6 7">D,D-heptose 1,7-bisphosphate phosphatase</fullName>
        <ecNumber evidence="7">3.1.3.-</ecNumber>
    </recommendedName>
</protein>
<dbReference type="SUPFAM" id="SSF56784">
    <property type="entry name" value="HAD-like"/>
    <property type="match status" value="1"/>
</dbReference>
<feature type="site" description="Stabilizes the phosphoryl group" evidence="9">
    <location>
        <position position="59"/>
    </location>
</feature>
<evidence type="ECO:0000313" key="11">
    <source>
        <dbReference type="EMBL" id="TKK68667.1"/>
    </source>
</evidence>
<dbReference type="InterPro" id="IPR004446">
    <property type="entry name" value="Heptose_bisP_phosphatase"/>
</dbReference>
<comment type="cofactor">
    <cofactor evidence="10">
        <name>Zn(2+)</name>
        <dbReference type="ChEBI" id="CHEBI:29105"/>
    </cofactor>
</comment>
<dbReference type="InterPro" id="IPR006549">
    <property type="entry name" value="HAD-SF_hydro_IIIA"/>
</dbReference>
<feature type="binding site" evidence="10">
    <location>
        <position position="136"/>
    </location>
    <ligand>
        <name>Mg(2+)</name>
        <dbReference type="ChEBI" id="CHEBI:18420"/>
    </ligand>
</feature>
<dbReference type="NCBIfam" id="TIGR01656">
    <property type="entry name" value="Histidinol-ppas"/>
    <property type="match status" value="1"/>
</dbReference>
<dbReference type="InterPro" id="IPR023214">
    <property type="entry name" value="HAD_sf"/>
</dbReference>
<keyword evidence="10" id="KW-0862">Zinc</keyword>
<reference evidence="11 12" key="1">
    <citation type="submission" date="2019-05" db="EMBL/GenBank/DDBJ databases">
        <title>Panacibacter sp. strain 17mud1-8 Genome sequencing and assembly.</title>
        <authorList>
            <person name="Chhetri G."/>
        </authorList>
    </citation>
    <scope>NUCLEOTIDE SEQUENCE [LARGE SCALE GENOMIC DNA]</scope>
    <source>
        <strain evidence="11 12">17mud1-8</strain>
    </source>
</reference>
<sequence>MDFTKVDKTWTLFLDRDGVINEEKKGSYVLHRGEFIFYENVPRALQILSTVFGIIVMVTNQKGVGKKLMTLADLEDVHLYMQEGITAAGGRIDKIFFCTDLDDNSPDRKPNPGMALQAKELYPQIDFGKTIMVGNKLSDMRFGRNAGMFTVYIATTNPEIALPHELIDARFDTLYAFAQQWEANNQQ</sequence>
<dbReference type="PANTHER" id="PTHR42891:SF1">
    <property type="entry name" value="D-GLYCERO-BETA-D-MANNO-HEPTOSE-1,7-BISPHOSPHATE 7-PHOSPHATASE"/>
    <property type="match status" value="1"/>
</dbReference>
<dbReference type="OrthoDB" id="9803871at2"/>
<dbReference type="AlphaFoldDB" id="A0A4U3L4Z3"/>
<feature type="site" description="Stabilizes the phosphoryl group" evidence="9">
    <location>
        <position position="109"/>
    </location>
</feature>
<dbReference type="Gene3D" id="3.40.50.1000">
    <property type="entry name" value="HAD superfamily/HAD-like"/>
    <property type="match status" value="1"/>
</dbReference>
<proteinExistence type="inferred from homology"/>
<evidence type="ECO:0000256" key="8">
    <source>
        <dbReference type="PIRSR" id="PIRSR004682-1"/>
    </source>
</evidence>
<dbReference type="GO" id="GO:0016791">
    <property type="term" value="F:phosphatase activity"/>
    <property type="evidence" value="ECO:0007669"/>
    <property type="project" value="InterPro"/>
</dbReference>
<dbReference type="RefSeq" id="WP_137261855.1">
    <property type="nucleotide sequence ID" value="NZ_SZQL01000007.1"/>
</dbReference>
<dbReference type="PANTHER" id="PTHR42891">
    <property type="entry name" value="D-GLYCERO-BETA-D-MANNO-HEPTOSE-1,7-BISPHOSPHATE 7-PHOSPHATASE"/>
    <property type="match status" value="1"/>
</dbReference>
<gene>
    <name evidence="11" type="ORF">FC093_11160</name>
</gene>
<name>A0A4U3L4Z3_9BACT</name>
<evidence type="ECO:0000256" key="2">
    <source>
        <dbReference type="ARBA" id="ARBA00022490"/>
    </source>
</evidence>
<keyword evidence="12" id="KW-1185">Reference proteome</keyword>
<organism evidence="11 12">
    <name type="scientific">Ilyomonas limi</name>
    <dbReference type="NCBI Taxonomy" id="2575867"/>
    <lineage>
        <taxon>Bacteria</taxon>
        <taxon>Pseudomonadati</taxon>
        <taxon>Bacteroidota</taxon>
        <taxon>Chitinophagia</taxon>
        <taxon>Chitinophagales</taxon>
        <taxon>Chitinophagaceae</taxon>
        <taxon>Ilyomonas</taxon>
    </lineage>
</organism>
<comment type="similarity">
    <text evidence="7">Belongs to the gmhB family.</text>
</comment>
<accession>A0A4U3L4Z3</accession>
<dbReference type="NCBIfam" id="TIGR01662">
    <property type="entry name" value="HAD-SF-IIIA"/>
    <property type="match status" value="1"/>
</dbReference>
<dbReference type="Pfam" id="PF13242">
    <property type="entry name" value="Hydrolase_like"/>
    <property type="match status" value="1"/>
</dbReference>
<dbReference type="Proteomes" id="UP000305848">
    <property type="component" value="Unassembled WGS sequence"/>
</dbReference>
<evidence type="ECO:0000256" key="1">
    <source>
        <dbReference type="ARBA" id="ARBA00004496"/>
    </source>
</evidence>
<dbReference type="EMBL" id="SZQL01000007">
    <property type="protein sequence ID" value="TKK68667.1"/>
    <property type="molecule type" value="Genomic_DNA"/>
</dbReference>
<comment type="subcellular location">
    <subcellularLocation>
        <location evidence="1 7">Cytoplasm</location>
    </subcellularLocation>
</comment>
<evidence type="ECO:0000256" key="4">
    <source>
        <dbReference type="ARBA" id="ARBA00022801"/>
    </source>
</evidence>
<comment type="cofactor">
    <cofactor evidence="10">
        <name>Mg(2+)</name>
        <dbReference type="ChEBI" id="CHEBI:18420"/>
    </cofactor>
</comment>
<feature type="active site" description="Proton donor" evidence="8">
    <location>
        <position position="17"/>
    </location>
</feature>
<evidence type="ECO:0000256" key="3">
    <source>
        <dbReference type="ARBA" id="ARBA00022723"/>
    </source>
</evidence>
<keyword evidence="3 10" id="KW-0479">Metal-binding</keyword>
<feature type="binding site" evidence="10">
    <location>
        <position position="15"/>
    </location>
    <ligand>
        <name>Mg(2+)</name>
        <dbReference type="ChEBI" id="CHEBI:18420"/>
    </ligand>
</feature>
<keyword evidence="2 7" id="KW-0963">Cytoplasm</keyword>
<evidence type="ECO:0000313" key="12">
    <source>
        <dbReference type="Proteomes" id="UP000305848"/>
    </source>
</evidence>
<feature type="site" description="Contributes to substrate recognition" evidence="9">
    <location>
        <position position="108"/>
    </location>
</feature>
<evidence type="ECO:0000256" key="10">
    <source>
        <dbReference type="PIRSR" id="PIRSR004682-4"/>
    </source>
</evidence>
<feature type="active site" description="Nucleophile" evidence="8">
    <location>
        <position position="15"/>
    </location>
</feature>
<evidence type="ECO:0000256" key="7">
    <source>
        <dbReference type="PIRNR" id="PIRNR004682"/>
    </source>
</evidence>
<dbReference type="InterPro" id="IPR006543">
    <property type="entry name" value="Histidinol-phos"/>
</dbReference>
<feature type="binding site" evidence="10">
    <location>
        <position position="98"/>
    </location>
    <ligand>
        <name>Zn(2+)</name>
        <dbReference type="ChEBI" id="CHEBI:29105"/>
    </ligand>
</feature>
<dbReference type="EC" id="3.1.3.-" evidence="7"/>
<keyword evidence="4 7" id="KW-0378">Hydrolase</keyword>
<evidence type="ECO:0000256" key="6">
    <source>
        <dbReference type="ARBA" id="ARBA00031828"/>
    </source>
</evidence>
<keyword evidence="10" id="KW-0460">Magnesium</keyword>
<evidence type="ECO:0000256" key="9">
    <source>
        <dbReference type="PIRSR" id="PIRSR004682-3"/>
    </source>
</evidence>
<keyword evidence="5 7" id="KW-0119">Carbohydrate metabolism</keyword>
<comment type="caution">
    <text evidence="11">The sequence shown here is derived from an EMBL/GenBank/DDBJ whole genome shotgun (WGS) entry which is preliminary data.</text>
</comment>
<dbReference type="InterPro" id="IPR036412">
    <property type="entry name" value="HAD-like_sf"/>
</dbReference>